<evidence type="ECO:0000256" key="1">
    <source>
        <dbReference type="SAM" id="Phobius"/>
    </source>
</evidence>
<keyword evidence="3" id="KW-1185">Reference proteome</keyword>
<sequence length="54" mass="6704">MDYWFSIPILLFVFYMMTRKKRVTWKNQKIAYIILALSFVSIFAIVIYLFIWFN</sequence>
<dbReference type="PATRIC" id="fig|1158610.3.peg.3332"/>
<dbReference type="Proteomes" id="UP000013785">
    <property type="component" value="Unassembled WGS sequence"/>
</dbReference>
<keyword evidence="1" id="KW-0812">Transmembrane</keyword>
<proteinExistence type="predicted"/>
<feature type="transmembrane region" description="Helical" evidence="1">
    <location>
        <begin position="30"/>
        <end position="53"/>
    </location>
</feature>
<keyword evidence="1" id="KW-0472">Membrane</keyword>
<dbReference type="AlphaFoldDB" id="R3TK15"/>
<accession>R3TK15</accession>
<keyword evidence="1" id="KW-1133">Transmembrane helix</keyword>
<gene>
    <name evidence="2" type="ORF">UC3_03339</name>
</gene>
<comment type="caution">
    <text evidence="2">The sequence shown here is derived from an EMBL/GenBank/DDBJ whole genome shotgun (WGS) entry which is preliminary data.</text>
</comment>
<protein>
    <submittedName>
        <fullName evidence="2">Uncharacterized protein</fullName>
    </submittedName>
</protein>
<organism evidence="2 3">
    <name type="scientific">Enterococcus phoeniculicola ATCC BAA-412</name>
    <dbReference type="NCBI Taxonomy" id="1158610"/>
    <lineage>
        <taxon>Bacteria</taxon>
        <taxon>Bacillati</taxon>
        <taxon>Bacillota</taxon>
        <taxon>Bacilli</taxon>
        <taxon>Lactobacillales</taxon>
        <taxon>Enterococcaceae</taxon>
        <taxon>Enterococcus</taxon>
    </lineage>
</organism>
<evidence type="ECO:0000313" key="3">
    <source>
        <dbReference type="Proteomes" id="UP000013785"/>
    </source>
</evidence>
<dbReference type="EMBL" id="AJAT01000018">
    <property type="protein sequence ID" value="EOL41774.1"/>
    <property type="molecule type" value="Genomic_DNA"/>
</dbReference>
<name>R3TK15_9ENTE</name>
<reference evidence="2 3" key="1">
    <citation type="submission" date="2013-02" db="EMBL/GenBank/DDBJ databases">
        <title>The Genome Sequence of Enterococcus phoeniculicola BAA-412.</title>
        <authorList>
            <consortium name="The Broad Institute Genome Sequencing Platform"/>
            <consortium name="The Broad Institute Genome Sequencing Center for Infectious Disease"/>
            <person name="Earl A.M."/>
            <person name="Gilmore M.S."/>
            <person name="Lebreton F."/>
            <person name="Walker B."/>
            <person name="Young S.K."/>
            <person name="Zeng Q."/>
            <person name="Gargeya S."/>
            <person name="Fitzgerald M."/>
            <person name="Haas B."/>
            <person name="Abouelleil A."/>
            <person name="Alvarado L."/>
            <person name="Arachchi H.M."/>
            <person name="Berlin A.M."/>
            <person name="Chapman S.B."/>
            <person name="Dewar J."/>
            <person name="Goldberg J."/>
            <person name="Griggs A."/>
            <person name="Gujja S."/>
            <person name="Hansen M."/>
            <person name="Howarth C."/>
            <person name="Imamovic A."/>
            <person name="Larimer J."/>
            <person name="McCowan C."/>
            <person name="Murphy C."/>
            <person name="Neiman D."/>
            <person name="Pearson M."/>
            <person name="Priest M."/>
            <person name="Roberts A."/>
            <person name="Saif S."/>
            <person name="Shea T."/>
            <person name="Sisk P."/>
            <person name="Sykes S."/>
            <person name="Wortman J."/>
            <person name="Nusbaum C."/>
            <person name="Birren B."/>
        </authorList>
    </citation>
    <scope>NUCLEOTIDE SEQUENCE [LARGE SCALE GENOMIC DNA]</scope>
    <source>
        <strain evidence="2 3">ATCC BAA-412</strain>
    </source>
</reference>
<dbReference type="HOGENOM" id="CLU_3043228_0_0_9"/>
<evidence type="ECO:0000313" key="2">
    <source>
        <dbReference type="EMBL" id="EOL41774.1"/>
    </source>
</evidence>